<name>A0A449BFK5_HAPAX</name>
<feature type="domain" description="Yip1" evidence="8">
    <location>
        <begin position="471"/>
        <end position="638"/>
    </location>
</feature>
<feature type="transmembrane region" description="Helical" evidence="7">
    <location>
        <begin position="420"/>
        <end position="437"/>
    </location>
</feature>
<reference evidence="9 10" key="1">
    <citation type="submission" date="2019-01" db="EMBL/GenBank/DDBJ databases">
        <authorList>
            <consortium name="Pathogen Informatics"/>
        </authorList>
    </citation>
    <scope>NUCLEOTIDE SEQUENCE [LARGE SCALE GENOMIC DNA]</scope>
    <source>
        <strain evidence="9 10">NCTC10138</strain>
    </source>
</reference>
<keyword evidence="5 7" id="KW-0472">Membrane</keyword>
<proteinExistence type="predicted"/>
<accession>A0A449BFK5</accession>
<dbReference type="Pfam" id="PF04893">
    <property type="entry name" value="Yip1"/>
    <property type="match status" value="1"/>
</dbReference>
<keyword evidence="9" id="KW-0418">Kinase</keyword>
<dbReference type="GO" id="GO:0016020">
    <property type="term" value="C:membrane"/>
    <property type="evidence" value="ECO:0007669"/>
    <property type="project" value="UniProtKB-SubCell"/>
</dbReference>
<dbReference type="KEGG" id="aaxa:NCTC10138_01614"/>
<keyword evidence="4 7" id="KW-1133">Transmembrane helix</keyword>
<dbReference type="GO" id="GO:0005576">
    <property type="term" value="C:extracellular region"/>
    <property type="evidence" value="ECO:0007669"/>
    <property type="project" value="TreeGrafter"/>
</dbReference>
<evidence type="ECO:0000256" key="7">
    <source>
        <dbReference type="SAM" id="Phobius"/>
    </source>
</evidence>
<evidence type="ECO:0000256" key="2">
    <source>
        <dbReference type="ARBA" id="ARBA00022692"/>
    </source>
</evidence>
<dbReference type="STRING" id="1278311.GCA_000428705_00589"/>
<dbReference type="AlphaFoldDB" id="A0A449BFK5"/>
<keyword evidence="10" id="KW-1185">Reference proteome</keyword>
<dbReference type="InterPro" id="IPR011990">
    <property type="entry name" value="TPR-like_helical_dom_sf"/>
</dbReference>
<dbReference type="InterPro" id="IPR011042">
    <property type="entry name" value="6-blade_b-propeller_TolB-like"/>
</dbReference>
<dbReference type="GO" id="GO:0004674">
    <property type="term" value="F:protein serine/threonine kinase activity"/>
    <property type="evidence" value="ECO:0007669"/>
    <property type="project" value="UniProtKB-EC"/>
</dbReference>
<feature type="transmembrane region" description="Helical" evidence="7">
    <location>
        <begin position="623"/>
        <end position="646"/>
    </location>
</feature>
<dbReference type="OrthoDB" id="9799230at2"/>
<dbReference type="Gene3D" id="2.120.10.30">
    <property type="entry name" value="TolB, C-terminal domain"/>
    <property type="match status" value="2"/>
</dbReference>
<feature type="transmembrane region" description="Helical" evidence="7">
    <location>
        <begin position="529"/>
        <end position="547"/>
    </location>
</feature>
<dbReference type="InterPro" id="IPR006977">
    <property type="entry name" value="Yip1_dom"/>
</dbReference>
<dbReference type="Proteomes" id="UP000289841">
    <property type="component" value="Chromosome"/>
</dbReference>
<feature type="transmembrane region" description="Helical" evidence="7">
    <location>
        <begin position="491"/>
        <end position="517"/>
    </location>
</feature>
<organism evidence="9 10">
    <name type="scientific">Haploplasma axanthum</name>
    <name type="common">Acholeplasma axanthum</name>
    <dbReference type="NCBI Taxonomy" id="29552"/>
    <lineage>
        <taxon>Bacteria</taxon>
        <taxon>Bacillati</taxon>
        <taxon>Mycoplasmatota</taxon>
        <taxon>Mollicutes</taxon>
        <taxon>Acholeplasmatales</taxon>
        <taxon>Acholeplasmataceae</taxon>
        <taxon>Haploplasma</taxon>
    </lineage>
</organism>
<comment type="subcellular location">
    <subcellularLocation>
        <location evidence="1">Membrane</location>
        <topology evidence="1">Multi-pass membrane protein</topology>
    </subcellularLocation>
</comment>
<evidence type="ECO:0000313" key="9">
    <source>
        <dbReference type="EMBL" id="VEU81216.1"/>
    </source>
</evidence>
<evidence type="ECO:0000256" key="5">
    <source>
        <dbReference type="ARBA" id="ARBA00023136"/>
    </source>
</evidence>
<protein>
    <submittedName>
        <fullName evidence="9">Serine/threonine-protein kinase pknD</fullName>
        <ecNumber evidence="9">2.7.11.1</ecNumber>
    </submittedName>
</protein>
<dbReference type="SUPFAM" id="SSF48452">
    <property type="entry name" value="TPR-like"/>
    <property type="match status" value="1"/>
</dbReference>
<evidence type="ECO:0000256" key="4">
    <source>
        <dbReference type="ARBA" id="ARBA00022989"/>
    </source>
</evidence>
<evidence type="ECO:0000259" key="8">
    <source>
        <dbReference type="Pfam" id="PF04893"/>
    </source>
</evidence>
<dbReference type="CDD" id="cd05819">
    <property type="entry name" value="NHL"/>
    <property type="match status" value="1"/>
</dbReference>
<evidence type="ECO:0000256" key="3">
    <source>
        <dbReference type="ARBA" id="ARBA00022729"/>
    </source>
</evidence>
<dbReference type="EMBL" id="LR215048">
    <property type="protein sequence ID" value="VEU81216.1"/>
    <property type="molecule type" value="Genomic_DNA"/>
</dbReference>
<evidence type="ECO:0000313" key="10">
    <source>
        <dbReference type="Proteomes" id="UP000289841"/>
    </source>
</evidence>
<gene>
    <name evidence="9" type="primary">pknD</name>
    <name evidence="9" type="ORF">NCTC10138_01614</name>
</gene>
<dbReference type="SUPFAM" id="SSF101898">
    <property type="entry name" value="NHL repeat"/>
    <property type="match status" value="1"/>
</dbReference>
<evidence type="ECO:0000256" key="6">
    <source>
        <dbReference type="ARBA" id="ARBA00023180"/>
    </source>
</evidence>
<keyword evidence="2 7" id="KW-0812">Transmembrane</keyword>
<keyword evidence="3" id="KW-0732">Signal</keyword>
<dbReference type="PANTHER" id="PTHR10680">
    <property type="entry name" value="PEPTIDYL-GLYCINE ALPHA-AMIDATING MONOOXYGENASE"/>
    <property type="match status" value="1"/>
</dbReference>
<dbReference type="EC" id="2.7.11.1" evidence="9"/>
<evidence type="ECO:0000256" key="1">
    <source>
        <dbReference type="ARBA" id="ARBA00004141"/>
    </source>
</evidence>
<sequence>MTKKLVKILIAIITLSLTISLSAVKTYAIVQDSAPYPTYTVGSNGLILTQTAYEPTGKMTINESLNAPQDMFIKDGIIYVADTGNQRIIKVNSKGEILLKIENINQPTGIHVDSNNNIYVADKGSKLVIKYDELGNEIQRFGRPTAPLFGDALYEPKKIVSGPRDILYIVGEGSTNGLIQLNSRGEFLGFFGTNPTTKSFWQSIADIFNVGYARTIPVSPDNVAIDEKGSVFTVSKTSSDNIKKFNISSSITLSMHQEDDIPVAVKVNDFGNIYSISETGVITEYDSYGNLIFMFGGLDTGNEVLGRFVKPADIEIDANNNLYILDTGSNAIHILVRTEFAGKIHQGLNNYKNGIYDIEEWREVLQMNSFFALANKSIANALYRNNQYDEALAYFRLANDREGYSDAFWQVRYDWLQSNLAVLFIVIISAFVLVKVLKIVDKKHKIYDPIRAINDKVKNQRIVKESSYLRKILKNPADTVYSLKRERKSSVLTATIIYVVFAVLTLISLYTTGFIFNTANGGFGALREVAITVGVIALFIVANHLISSLQSGEGWFRDIYIGIAYALAPVLISIVPLILLSHVLTINEIFIYSVAKTIAWAWAGILVIIVIKEVHNYTVKELIVNLLLTIFTMLMIILIGFLVYLLSVQLFDYFGGLIREVILRV</sequence>
<feature type="transmembrane region" description="Helical" evidence="7">
    <location>
        <begin position="589"/>
        <end position="611"/>
    </location>
</feature>
<dbReference type="RefSeq" id="WP_026390234.1">
    <property type="nucleotide sequence ID" value="NZ_LR215048.1"/>
</dbReference>
<dbReference type="PANTHER" id="PTHR10680:SF14">
    <property type="entry name" value="PEPTIDYL-GLYCINE ALPHA-AMIDATING MONOOXYGENASE"/>
    <property type="match status" value="1"/>
</dbReference>
<keyword evidence="9" id="KW-0808">Transferase</keyword>
<feature type="transmembrane region" description="Helical" evidence="7">
    <location>
        <begin position="559"/>
        <end position="583"/>
    </location>
</feature>
<keyword evidence="6" id="KW-0325">Glycoprotein</keyword>